<organism evidence="6 7">
    <name type="scientific">Dongia mobilis</name>
    <dbReference type="NCBI Taxonomy" id="578943"/>
    <lineage>
        <taxon>Bacteria</taxon>
        <taxon>Pseudomonadati</taxon>
        <taxon>Pseudomonadota</taxon>
        <taxon>Alphaproteobacteria</taxon>
        <taxon>Rhodospirillales</taxon>
        <taxon>Dongiaceae</taxon>
        <taxon>Dongia</taxon>
    </lineage>
</organism>
<dbReference type="GO" id="GO:0003700">
    <property type="term" value="F:DNA-binding transcription factor activity"/>
    <property type="evidence" value="ECO:0007669"/>
    <property type="project" value="InterPro"/>
</dbReference>
<dbReference type="InterPro" id="IPR002818">
    <property type="entry name" value="DJ-1/PfpI"/>
</dbReference>
<name>A0A4R6WQ67_9PROT</name>
<dbReference type="SMART" id="SM00342">
    <property type="entry name" value="HTH_ARAC"/>
    <property type="match status" value="1"/>
</dbReference>
<evidence type="ECO:0000313" key="7">
    <source>
        <dbReference type="Proteomes" id="UP000295783"/>
    </source>
</evidence>
<dbReference type="InterPro" id="IPR018062">
    <property type="entry name" value="HTH_AraC-typ_CS"/>
</dbReference>
<dbReference type="PRINTS" id="PR00032">
    <property type="entry name" value="HTHARAC"/>
</dbReference>
<dbReference type="Pfam" id="PF01965">
    <property type="entry name" value="DJ-1_PfpI"/>
    <property type="match status" value="1"/>
</dbReference>
<dbReference type="PANTHER" id="PTHR43130">
    <property type="entry name" value="ARAC-FAMILY TRANSCRIPTIONAL REGULATOR"/>
    <property type="match status" value="1"/>
</dbReference>
<dbReference type="Gene3D" id="1.10.10.60">
    <property type="entry name" value="Homeodomain-like"/>
    <property type="match status" value="1"/>
</dbReference>
<sequence length="335" mass="37331">MPNQTADPPHHIAFVVLPEFSNMGLALAIEPLFVANWLAQRQIFRWSILSLDGLSVRASNGMHLPVDGALGEIGTYRTVIVVASFNVKAHAEDQRLLNWLRRMARFGADMGAIETGSEILAAAHLLDGHPATVHWDNLEGFQERYPDVEAVTQLYTMGRGRMTCAGATTTLDMMLRWIAEQTDTGLADEVAQHFLMARQRPPHQEQNAPDTALGSVANQKVQQALGIMQKTTDEPLLCHEVAARVGLSERQLQRHFQRHVGMSMAQQYLQFRLAKAHKLLQQTDLPVTEVAISSGFGSLENFSRTYRRHFGCSPSADRQQSTTAPVFRHRTMGRG</sequence>
<dbReference type="CDD" id="cd03136">
    <property type="entry name" value="GATase1_AraC_ArgR_like"/>
    <property type="match status" value="1"/>
</dbReference>
<dbReference type="OrthoDB" id="9793400at2"/>
<dbReference type="SUPFAM" id="SSF52317">
    <property type="entry name" value="Class I glutamine amidotransferase-like"/>
    <property type="match status" value="1"/>
</dbReference>
<dbReference type="InterPro" id="IPR052158">
    <property type="entry name" value="INH-QAR"/>
</dbReference>
<evidence type="ECO:0000259" key="5">
    <source>
        <dbReference type="PROSITE" id="PS01124"/>
    </source>
</evidence>
<dbReference type="Proteomes" id="UP000295783">
    <property type="component" value="Unassembled WGS sequence"/>
</dbReference>
<reference evidence="6 7" key="1">
    <citation type="submission" date="2019-03" db="EMBL/GenBank/DDBJ databases">
        <title>Genomic Encyclopedia of Type Strains, Phase III (KMG-III): the genomes of soil and plant-associated and newly described type strains.</title>
        <authorList>
            <person name="Whitman W."/>
        </authorList>
    </citation>
    <scope>NUCLEOTIDE SEQUENCE [LARGE SCALE GENOMIC DNA]</scope>
    <source>
        <strain evidence="6 7">CGMCC 1.7660</strain>
    </source>
</reference>
<proteinExistence type="predicted"/>
<keyword evidence="7" id="KW-1185">Reference proteome</keyword>
<dbReference type="GO" id="GO:0043565">
    <property type="term" value="F:sequence-specific DNA binding"/>
    <property type="evidence" value="ECO:0007669"/>
    <property type="project" value="InterPro"/>
</dbReference>
<dbReference type="PROSITE" id="PS01124">
    <property type="entry name" value="HTH_ARAC_FAMILY_2"/>
    <property type="match status" value="1"/>
</dbReference>
<dbReference type="AlphaFoldDB" id="A0A4R6WQ67"/>
<evidence type="ECO:0000256" key="1">
    <source>
        <dbReference type="ARBA" id="ARBA00023015"/>
    </source>
</evidence>
<keyword evidence="3" id="KW-0804">Transcription</keyword>
<evidence type="ECO:0000313" key="6">
    <source>
        <dbReference type="EMBL" id="TDQ83354.1"/>
    </source>
</evidence>
<feature type="region of interest" description="Disordered" evidence="4">
    <location>
        <begin position="313"/>
        <end position="335"/>
    </location>
</feature>
<dbReference type="RefSeq" id="WP_133613114.1">
    <property type="nucleotide sequence ID" value="NZ_SNYW01000007.1"/>
</dbReference>
<accession>A0A4R6WQ67</accession>
<evidence type="ECO:0000256" key="4">
    <source>
        <dbReference type="SAM" id="MobiDB-lite"/>
    </source>
</evidence>
<dbReference type="EMBL" id="SNYW01000007">
    <property type="protein sequence ID" value="TDQ83354.1"/>
    <property type="molecule type" value="Genomic_DNA"/>
</dbReference>
<dbReference type="InterPro" id="IPR020449">
    <property type="entry name" value="Tscrpt_reg_AraC-type_HTH"/>
</dbReference>
<keyword evidence="1" id="KW-0805">Transcription regulation</keyword>
<protein>
    <submittedName>
        <fullName evidence="6">AraC family transcriptional regulator with amidase-like domain</fullName>
    </submittedName>
</protein>
<dbReference type="InterPro" id="IPR029062">
    <property type="entry name" value="Class_I_gatase-like"/>
</dbReference>
<dbReference type="Pfam" id="PF12833">
    <property type="entry name" value="HTH_18"/>
    <property type="match status" value="1"/>
</dbReference>
<comment type="caution">
    <text evidence="6">The sequence shown here is derived from an EMBL/GenBank/DDBJ whole genome shotgun (WGS) entry which is preliminary data.</text>
</comment>
<dbReference type="SUPFAM" id="SSF46689">
    <property type="entry name" value="Homeodomain-like"/>
    <property type="match status" value="2"/>
</dbReference>
<keyword evidence="2" id="KW-0238">DNA-binding</keyword>
<dbReference type="PANTHER" id="PTHR43130:SF3">
    <property type="entry name" value="HTH-TYPE TRANSCRIPTIONAL REGULATOR RV1931C"/>
    <property type="match status" value="1"/>
</dbReference>
<dbReference type="InterPro" id="IPR009057">
    <property type="entry name" value="Homeodomain-like_sf"/>
</dbReference>
<evidence type="ECO:0000256" key="2">
    <source>
        <dbReference type="ARBA" id="ARBA00023125"/>
    </source>
</evidence>
<gene>
    <name evidence="6" type="ORF">A8950_1640</name>
</gene>
<dbReference type="Gene3D" id="3.40.50.880">
    <property type="match status" value="1"/>
</dbReference>
<dbReference type="PROSITE" id="PS00041">
    <property type="entry name" value="HTH_ARAC_FAMILY_1"/>
    <property type="match status" value="1"/>
</dbReference>
<feature type="domain" description="HTH araC/xylS-type" evidence="5">
    <location>
        <begin position="222"/>
        <end position="320"/>
    </location>
</feature>
<dbReference type="InterPro" id="IPR018060">
    <property type="entry name" value="HTH_AraC"/>
</dbReference>
<evidence type="ECO:0000256" key="3">
    <source>
        <dbReference type="ARBA" id="ARBA00023163"/>
    </source>
</evidence>